<dbReference type="RefSeq" id="WP_154116947.1">
    <property type="nucleotide sequence ID" value="NZ_WJXB01000001.1"/>
</dbReference>
<comment type="caution">
    <text evidence="2">The sequence shown here is derived from an EMBL/GenBank/DDBJ whole genome shotgun (WGS) entry which is preliminary data.</text>
</comment>
<name>A0A7X2H1S5_9BACL</name>
<feature type="region of interest" description="Disordered" evidence="1">
    <location>
        <begin position="139"/>
        <end position="159"/>
    </location>
</feature>
<protein>
    <submittedName>
        <fullName evidence="2">DUF3102 domain-containing protein</fullName>
    </submittedName>
</protein>
<dbReference type="Pfam" id="PF11300">
    <property type="entry name" value="DUF3102"/>
    <property type="match status" value="1"/>
</dbReference>
<organism evidence="2 3">
    <name type="scientific">Paenibacillus monticola</name>
    <dbReference type="NCBI Taxonomy" id="2666075"/>
    <lineage>
        <taxon>Bacteria</taxon>
        <taxon>Bacillati</taxon>
        <taxon>Bacillota</taxon>
        <taxon>Bacilli</taxon>
        <taxon>Bacillales</taxon>
        <taxon>Paenibacillaceae</taxon>
        <taxon>Paenibacillus</taxon>
    </lineage>
</organism>
<gene>
    <name evidence="2" type="ORF">GJB61_02990</name>
</gene>
<evidence type="ECO:0000313" key="3">
    <source>
        <dbReference type="Proteomes" id="UP000463051"/>
    </source>
</evidence>
<sequence length="329" mass="36768">MNQVSLRTTEVIAIEINSIKDQTKRIFLSASIEIGRRLVEAKGMIQHGEFAIWLKDNVDYSQSTANNLMRVFEEYGSDQLSLFGGDTKSQAYENLSYSQAIALLVLPGEEREQFIGETNVEEMSTRDLQAAIKERQQAVKEKEDAEKAKVTAEKAAEKERKIREKLETQQNDHEAIVQRLQKQVEEAQAAGDSGDEEAAEALRESLSKSERQLIDSQDKIKQLEEALKAKPVEVTTATEIVYQTPDDVLAELEALKTESEALKKQVASGTSEETAVFKAHFKTLNDSFNNVLTAIDVVGKSDPEMGAKYKEAIGKLLERMKGTLNVLLR</sequence>
<feature type="region of interest" description="Disordered" evidence="1">
    <location>
        <begin position="184"/>
        <end position="213"/>
    </location>
</feature>
<feature type="compositionally biased region" description="Basic and acidic residues" evidence="1">
    <location>
        <begin position="200"/>
        <end position="213"/>
    </location>
</feature>
<dbReference type="Proteomes" id="UP000463051">
    <property type="component" value="Unassembled WGS sequence"/>
</dbReference>
<dbReference type="AlphaFoldDB" id="A0A7X2H1S5"/>
<proteinExistence type="predicted"/>
<accession>A0A7X2H1S5</accession>
<dbReference type="EMBL" id="WJXB01000001">
    <property type="protein sequence ID" value="MRN51965.1"/>
    <property type="molecule type" value="Genomic_DNA"/>
</dbReference>
<dbReference type="InterPro" id="IPR021451">
    <property type="entry name" value="DUF3102"/>
</dbReference>
<evidence type="ECO:0000256" key="1">
    <source>
        <dbReference type="SAM" id="MobiDB-lite"/>
    </source>
</evidence>
<keyword evidence="3" id="KW-1185">Reference proteome</keyword>
<evidence type="ECO:0000313" key="2">
    <source>
        <dbReference type="EMBL" id="MRN51965.1"/>
    </source>
</evidence>
<reference evidence="2 3" key="1">
    <citation type="submission" date="2019-11" db="EMBL/GenBank/DDBJ databases">
        <title>Paenibacillus monticola sp. nov., a novel PGPR strain isolated from mountain sample in China.</title>
        <authorList>
            <person name="Zhao Q."/>
            <person name="Li H.-P."/>
            <person name="Zhang J.-L."/>
        </authorList>
    </citation>
    <scope>NUCLEOTIDE SEQUENCE [LARGE SCALE GENOMIC DNA]</scope>
    <source>
        <strain evidence="2 3">LC-T2</strain>
    </source>
</reference>